<dbReference type="RefSeq" id="WP_380967819.1">
    <property type="nucleotide sequence ID" value="NZ_JBHTCO010000020.1"/>
</dbReference>
<organism evidence="1 2">
    <name type="scientific">Scopulibacillus cellulosilyticus</name>
    <dbReference type="NCBI Taxonomy" id="2665665"/>
    <lineage>
        <taxon>Bacteria</taxon>
        <taxon>Bacillati</taxon>
        <taxon>Bacillota</taxon>
        <taxon>Bacilli</taxon>
        <taxon>Bacillales</taxon>
        <taxon>Sporolactobacillaceae</taxon>
        <taxon>Scopulibacillus</taxon>
    </lineage>
</organism>
<keyword evidence="2" id="KW-1185">Reference proteome</keyword>
<gene>
    <name evidence="1" type="ORF">ACFQRG_15935</name>
</gene>
<proteinExistence type="predicted"/>
<evidence type="ECO:0000313" key="1">
    <source>
        <dbReference type="EMBL" id="MFC7394448.1"/>
    </source>
</evidence>
<dbReference type="Proteomes" id="UP001596505">
    <property type="component" value="Unassembled WGS sequence"/>
</dbReference>
<dbReference type="EMBL" id="JBHTCO010000020">
    <property type="protein sequence ID" value="MFC7394448.1"/>
    <property type="molecule type" value="Genomic_DNA"/>
</dbReference>
<protein>
    <submittedName>
        <fullName evidence="1">DUF2642 domain-containing protein</fullName>
    </submittedName>
</protein>
<evidence type="ECO:0000313" key="2">
    <source>
        <dbReference type="Proteomes" id="UP001596505"/>
    </source>
</evidence>
<reference evidence="2" key="1">
    <citation type="journal article" date="2019" name="Int. J. Syst. Evol. Microbiol.">
        <title>The Global Catalogue of Microorganisms (GCM) 10K type strain sequencing project: providing services to taxonomists for standard genome sequencing and annotation.</title>
        <authorList>
            <consortium name="The Broad Institute Genomics Platform"/>
            <consortium name="The Broad Institute Genome Sequencing Center for Infectious Disease"/>
            <person name="Wu L."/>
            <person name="Ma J."/>
        </authorList>
    </citation>
    <scope>NUCLEOTIDE SEQUENCE [LARGE SCALE GENOMIC DNA]</scope>
    <source>
        <strain evidence="2">CGMCC 1.16305</strain>
    </source>
</reference>
<comment type="caution">
    <text evidence="1">The sequence shown here is derived from an EMBL/GenBank/DDBJ whole genome shotgun (WGS) entry which is preliminary data.</text>
</comment>
<sequence>MDNIKKLLNQQIEIEITGKTFFQGLLIDIGNDILVLYDGEKFYYIPLLHVHRIQLDNQTDQEINQPEELLLMQEDESISYRTVLQNAKGVFSEIYVTGDWSLHGYVTNVLSDYFVFYSPVYKTMLMSLHHLKWLTPYHKNITPYTLSKEALPVNPSSIPLRRFLEDELKRFEGKLVVFDIGENPLKIGLLKKIENKFIELVTANGETHYFTLNHIKSIHVP</sequence>
<accession>A0ABW2Q470</accession>
<name>A0ABW2Q470_9BACL</name>